<name>A0A2T5KA40_9RHOB</name>
<reference evidence="2 3" key="1">
    <citation type="submission" date="2018-04" db="EMBL/GenBank/DDBJ databases">
        <title>Genomic Encyclopedia of Type Strains, Phase III (KMG-III): the genomes of soil and plant-associated and newly described type strains.</title>
        <authorList>
            <person name="Whitman W."/>
        </authorList>
    </citation>
    <scope>NUCLEOTIDE SEQUENCE [LARGE SCALE GENOMIC DNA]</scope>
    <source>
        <strain evidence="2 3">KA25</strain>
    </source>
</reference>
<dbReference type="PANTHER" id="PTHR12110:SF41">
    <property type="entry name" value="INOSOSE DEHYDRATASE"/>
    <property type="match status" value="1"/>
</dbReference>
<dbReference type="EMBL" id="QAOT01000005">
    <property type="protein sequence ID" value="PTR19281.1"/>
    <property type="molecule type" value="Genomic_DNA"/>
</dbReference>
<dbReference type="SUPFAM" id="SSF51658">
    <property type="entry name" value="Xylose isomerase-like"/>
    <property type="match status" value="1"/>
</dbReference>
<evidence type="ECO:0000259" key="1">
    <source>
        <dbReference type="Pfam" id="PF01261"/>
    </source>
</evidence>
<dbReference type="Gene3D" id="3.20.20.150">
    <property type="entry name" value="Divalent-metal-dependent TIM barrel enzymes"/>
    <property type="match status" value="1"/>
</dbReference>
<dbReference type="InterPro" id="IPR036237">
    <property type="entry name" value="Xyl_isomerase-like_sf"/>
</dbReference>
<gene>
    <name evidence="2" type="ORF">C8J28_105122</name>
</gene>
<dbReference type="PANTHER" id="PTHR12110">
    <property type="entry name" value="HYDROXYPYRUVATE ISOMERASE"/>
    <property type="match status" value="1"/>
</dbReference>
<organism evidence="2 3">
    <name type="scientific">Cereibacter azotoformans</name>
    <dbReference type="NCBI Taxonomy" id="43057"/>
    <lineage>
        <taxon>Bacteria</taxon>
        <taxon>Pseudomonadati</taxon>
        <taxon>Pseudomonadota</taxon>
        <taxon>Alphaproteobacteria</taxon>
        <taxon>Rhodobacterales</taxon>
        <taxon>Paracoccaceae</taxon>
        <taxon>Cereibacter</taxon>
    </lineage>
</organism>
<dbReference type="AlphaFoldDB" id="A0A2T5KA40"/>
<dbReference type="Proteomes" id="UP000244060">
    <property type="component" value="Unassembled WGS sequence"/>
</dbReference>
<dbReference type="RefSeq" id="WP_101342056.1">
    <property type="nucleotide sequence ID" value="NZ_CP090022.1"/>
</dbReference>
<accession>A0A2T5KA40</accession>
<dbReference type="InterPro" id="IPR013022">
    <property type="entry name" value="Xyl_isomerase-like_TIM-brl"/>
</dbReference>
<keyword evidence="3" id="KW-1185">Reference proteome</keyword>
<sequence>MNRRSIHSYTWLPRWSNEGGERAAARAAAHGYGHLVIPLRDPESVDPARIARFCAAEGVVPLTTSALGPDTDISSTDPEVAARGLARHLRALALARDMGAPRMGGILYGAFGKAARAAAPGQFEASAEGLARLAEAAAASDMLLTLEVVNRYESNLVTTAAEGLRLIEAIGQPNVKLHLDTFHMNIEEEDMLATLKSALPHLAYFEIDQNHRGRLSAGAIRFEPLLEWLKGAGYDGLVGVEAFSSAISHPDVAAGVASWRPLFADGDEVAEEGRALLDRCGF</sequence>
<evidence type="ECO:0000313" key="3">
    <source>
        <dbReference type="Proteomes" id="UP000244060"/>
    </source>
</evidence>
<protein>
    <submittedName>
        <fullName evidence="2">D-psicose/D-tagatose/L-ribulose 3-epimerase</fullName>
    </submittedName>
</protein>
<proteinExistence type="predicted"/>
<dbReference type="OrthoDB" id="9801426at2"/>
<dbReference type="Pfam" id="PF01261">
    <property type="entry name" value="AP_endonuc_2"/>
    <property type="match status" value="1"/>
</dbReference>
<dbReference type="InterPro" id="IPR050312">
    <property type="entry name" value="IolE/XylAMocC-like"/>
</dbReference>
<evidence type="ECO:0000313" key="2">
    <source>
        <dbReference type="EMBL" id="PTR19281.1"/>
    </source>
</evidence>
<feature type="domain" description="Xylose isomerase-like TIM barrel" evidence="1">
    <location>
        <begin position="26"/>
        <end position="257"/>
    </location>
</feature>
<comment type="caution">
    <text evidence="2">The sequence shown here is derived from an EMBL/GenBank/DDBJ whole genome shotgun (WGS) entry which is preliminary data.</text>
</comment>